<dbReference type="InterPro" id="IPR040072">
    <property type="entry name" value="Methyltransferase_A"/>
</dbReference>
<keyword evidence="2" id="KW-0408">Iron</keyword>
<dbReference type="Gene3D" id="3.20.20.70">
    <property type="entry name" value="Aldolase class I"/>
    <property type="match status" value="1"/>
</dbReference>
<evidence type="ECO:0000256" key="3">
    <source>
        <dbReference type="ARBA" id="ARBA00022679"/>
    </source>
</evidence>
<organism evidence="4 5">
    <name type="scientific">Candidatus Anaerostipes excrementavium</name>
    <dbReference type="NCBI Taxonomy" id="2838463"/>
    <lineage>
        <taxon>Bacteria</taxon>
        <taxon>Bacillati</taxon>
        <taxon>Bacillota</taxon>
        <taxon>Clostridia</taxon>
        <taxon>Lachnospirales</taxon>
        <taxon>Lachnospiraceae</taxon>
        <taxon>Anaerostipes</taxon>
    </lineage>
</organism>
<keyword evidence="2" id="KW-0411">Iron-sulfur</keyword>
<sequence length="347" mass="39195">MIKSQISCVGYDLLGDFGKDGLRYAWKYKDRSFLVESAAFVRKSKLEDVPNVSGYTSSVSAGCILKPIGLACRFCRTGSMIPFAGALTAYDIAKQNVFMVLTDMYCADHPDLNKNAREFAYMGQGEPGYSYVQVREAIKITDKVMNELGQEVFRHIVATSGIPEMISAYKDDMRNHTFKNRVTMHYSLHATRNREFIMPIDTLYSYKQVLAEVNEIIDITGEKPCIGIMLFKNFVPRGKTNAYSNDIDQARVIANELDPEKVRISLCEFNSSVDTGTSEAWNYDESHLIKKVFEDRGFEVKLFSSFGREKNAACGTLGGAVPDHSCGNKWEKLEKYAEELINKHIYI</sequence>
<dbReference type="AlphaFoldDB" id="A0A9D1WZ39"/>
<dbReference type="InterPro" id="IPR004383">
    <property type="entry name" value="rRNA_lsu_MTrfase_RlmN/Cfr"/>
</dbReference>
<keyword evidence="3" id="KW-0808">Transferase</keyword>
<comment type="cofactor">
    <cofactor evidence="1">
        <name>[4Fe-4S] cluster</name>
        <dbReference type="ChEBI" id="CHEBI:49883"/>
    </cofactor>
</comment>
<evidence type="ECO:0000313" key="5">
    <source>
        <dbReference type="Proteomes" id="UP000886721"/>
    </source>
</evidence>
<dbReference type="GO" id="GO:0051539">
    <property type="term" value="F:4 iron, 4 sulfur cluster binding"/>
    <property type="evidence" value="ECO:0007669"/>
    <property type="project" value="UniProtKB-KW"/>
</dbReference>
<name>A0A9D1WZ39_9FIRM</name>
<comment type="caution">
    <text evidence="4">The sequence shown here is derived from an EMBL/GenBank/DDBJ whole genome shotgun (WGS) entry which is preliminary data.</text>
</comment>
<keyword evidence="2" id="KW-0004">4Fe-4S</keyword>
<reference evidence="4" key="1">
    <citation type="journal article" date="2021" name="PeerJ">
        <title>Extensive microbial diversity within the chicken gut microbiome revealed by metagenomics and culture.</title>
        <authorList>
            <person name="Gilroy R."/>
            <person name="Ravi A."/>
            <person name="Getino M."/>
            <person name="Pursley I."/>
            <person name="Horton D.L."/>
            <person name="Alikhan N.F."/>
            <person name="Baker D."/>
            <person name="Gharbi K."/>
            <person name="Hall N."/>
            <person name="Watson M."/>
            <person name="Adriaenssens E.M."/>
            <person name="Foster-Nyarko E."/>
            <person name="Jarju S."/>
            <person name="Secka A."/>
            <person name="Antonio M."/>
            <person name="Oren A."/>
            <person name="Chaudhuri R.R."/>
            <person name="La Ragione R."/>
            <person name="Hildebrand F."/>
            <person name="Pallen M.J."/>
        </authorList>
    </citation>
    <scope>NUCLEOTIDE SEQUENCE</scope>
    <source>
        <strain evidence="4">CHK191-13928</strain>
    </source>
</reference>
<dbReference type="Proteomes" id="UP000886721">
    <property type="component" value="Unassembled WGS sequence"/>
</dbReference>
<dbReference type="InterPro" id="IPR013785">
    <property type="entry name" value="Aldolase_TIM"/>
</dbReference>
<dbReference type="GO" id="GO:0070475">
    <property type="term" value="P:rRNA base methylation"/>
    <property type="evidence" value="ECO:0007669"/>
    <property type="project" value="TreeGrafter"/>
</dbReference>
<keyword evidence="2" id="KW-0479">Metal-binding</keyword>
<protein>
    <submittedName>
        <fullName evidence="4">Uncharacterized protein</fullName>
    </submittedName>
</protein>
<dbReference type="GO" id="GO:0030488">
    <property type="term" value="P:tRNA methylation"/>
    <property type="evidence" value="ECO:0007669"/>
    <property type="project" value="TreeGrafter"/>
</dbReference>
<dbReference type="EMBL" id="DXEM01000034">
    <property type="protein sequence ID" value="HIX68660.1"/>
    <property type="molecule type" value="Genomic_DNA"/>
</dbReference>
<dbReference type="PANTHER" id="PTHR30544">
    <property type="entry name" value="23S RRNA METHYLTRANSFERASE"/>
    <property type="match status" value="1"/>
</dbReference>
<proteinExistence type="predicted"/>
<evidence type="ECO:0000256" key="1">
    <source>
        <dbReference type="ARBA" id="ARBA00001966"/>
    </source>
</evidence>
<dbReference type="GO" id="GO:0005737">
    <property type="term" value="C:cytoplasm"/>
    <property type="evidence" value="ECO:0007669"/>
    <property type="project" value="UniProtKB-SubCell"/>
</dbReference>
<evidence type="ECO:0000256" key="2">
    <source>
        <dbReference type="ARBA" id="ARBA00022485"/>
    </source>
</evidence>
<dbReference type="GO" id="GO:0008173">
    <property type="term" value="F:RNA methyltransferase activity"/>
    <property type="evidence" value="ECO:0007669"/>
    <property type="project" value="InterPro"/>
</dbReference>
<gene>
    <name evidence="4" type="ORF">H9735_11145</name>
</gene>
<reference evidence="4" key="2">
    <citation type="submission" date="2021-04" db="EMBL/GenBank/DDBJ databases">
        <authorList>
            <person name="Gilroy R."/>
        </authorList>
    </citation>
    <scope>NUCLEOTIDE SEQUENCE</scope>
    <source>
        <strain evidence="4">CHK191-13928</strain>
    </source>
</reference>
<accession>A0A9D1WZ39</accession>
<evidence type="ECO:0000313" key="4">
    <source>
        <dbReference type="EMBL" id="HIX68660.1"/>
    </source>
</evidence>
<dbReference type="PIRSF" id="PIRSF006004">
    <property type="entry name" value="CHP00048"/>
    <property type="match status" value="1"/>
</dbReference>
<dbReference type="PANTHER" id="PTHR30544:SF5">
    <property type="entry name" value="RADICAL SAM CORE DOMAIN-CONTAINING PROTEIN"/>
    <property type="match status" value="1"/>
</dbReference>